<evidence type="ECO:0000313" key="2">
    <source>
        <dbReference type="EMBL" id="WEK35226.1"/>
    </source>
</evidence>
<dbReference type="EMBL" id="CP119311">
    <property type="protein sequence ID" value="WEK35226.1"/>
    <property type="molecule type" value="Genomic_DNA"/>
</dbReference>
<reference evidence="2" key="1">
    <citation type="submission" date="2023-03" db="EMBL/GenBank/DDBJ databases">
        <title>Andean soil-derived lignocellulolytic bacterial consortium as a source of novel taxa and putative plastic-active enzymes.</title>
        <authorList>
            <person name="Diaz-Garcia L."/>
            <person name="Chuvochina M."/>
            <person name="Feuerriegel G."/>
            <person name="Bunk B."/>
            <person name="Sproer C."/>
            <person name="Streit W.R."/>
            <person name="Rodriguez L.M."/>
            <person name="Overmann J."/>
            <person name="Jimenez D.J."/>
        </authorList>
    </citation>
    <scope>NUCLEOTIDE SEQUENCE</scope>
    <source>
        <strain evidence="2">MAG 7</strain>
    </source>
</reference>
<evidence type="ECO:0000256" key="1">
    <source>
        <dbReference type="SAM" id="SignalP"/>
    </source>
</evidence>
<dbReference type="AlphaFoldDB" id="A0AAJ6BHI9"/>
<feature type="signal peptide" evidence="1">
    <location>
        <begin position="1"/>
        <end position="21"/>
    </location>
</feature>
<sequence>MTTTRLAAVLLAVLFFTACQKEISDFGEPEVVPGPTACQLTRMVQGATGTPADTVFHISYDNNKRIVKLVDSTHQDTMTAIFHSSGKLARIDHDWGYFKLFDYTPENRLSAVVSPFSAAEYEYLTGDTLPIRVNLYEWDDQAQDFLPLAYDTLYYDGDGQLVRLMEYDPAGVPVMEIQLTYSALQNTFGALGLFNYENYLGMGDIFPLSIYYALDGRYMLNTYRETMIATNEQFSVDVNYTTDPGQKITGTRAILKQLNNGATVATATATRKYFYTCP</sequence>
<evidence type="ECO:0000313" key="3">
    <source>
        <dbReference type="Proteomes" id="UP001220610"/>
    </source>
</evidence>
<evidence type="ECO:0008006" key="4">
    <source>
        <dbReference type="Google" id="ProtNLM"/>
    </source>
</evidence>
<accession>A0AAJ6BHI9</accession>
<name>A0AAJ6BHI9_9BACT</name>
<keyword evidence="1" id="KW-0732">Signal</keyword>
<protein>
    <recommendedName>
        <fullName evidence="4">DUF4595 domain-containing protein</fullName>
    </recommendedName>
</protein>
<feature type="chain" id="PRO_5042502743" description="DUF4595 domain-containing protein" evidence="1">
    <location>
        <begin position="22"/>
        <end position="278"/>
    </location>
</feature>
<organism evidence="2 3">
    <name type="scientific">Candidatus Pseudobacter hemicellulosilyticus</name>
    <dbReference type="NCBI Taxonomy" id="3121375"/>
    <lineage>
        <taxon>Bacteria</taxon>
        <taxon>Pseudomonadati</taxon>
        <taxon>Bacteroidota</taxon>
        <taxon>Chitinophagia</taxon>
        <taxon>Chitinophagales</taxon>
        <taxon>Chitinophagaceae</taxon>
        <taxon>Pseudobacter</taxon>
    </lineage>
</organism>
<dbReference type="PROSITE" id="PS51257">
    <property type="entry name" value="PROKAR_LIPOPROTEIN"/>
    <property type="match status" value="1"/>
</dbReference>
<gene>
    <name evidence="2" type="ORF">P0Y53_22275</name>
</gene>
<dbReference type="Proteomes" id="UP001220610">
    <property type="component" value="Chromosome"/>
</dbReference>
<proteinExistence type="predicted"/>